<dbReference type="EMBL" id="CP013234">
    <property type="protein sequence ID" value="AMP06326.1"/>
    <property type="molecule type" value="Genomic_DNA"/>
</dbReference>
<gene>
    <name evidence="5" type="ORF">CPter91_4007</name>
</gene>
<evidence type="ECO:0000313" key="5">
    <source>
        <dbReference type="EMBL" id="AMP06326.1"/>
    </source>
</evidence>
<dbReference type="AlphaFoldDB" id="A0A127Q8K3"/>
<evidence type="ECO:0000256" key="1">
    <source>
        <dbReference type="ARBA" id="ARBA00022908"/>
    </source>
</evidence>
<dbReference type="Pfam" id="PF00589">
    <property type="entry name" value="Phage_integrase"/>
    <property type="match status" value="1"/>
</dbReference>
<dbReference type="CDD" id="cd00796">
    <property type="entry name" value="INT_Rci_Hp1_C"/>
    <property type="match status" value="1"/>
</dbReference>
<dbReference type="Gene3D" id="1.10.150.130">
    <property type="match status" value="1"/>
</dbReference>
<feature type="domain" description="Tyr recombinase" evidence="4">
    <location>
        <begin position="161"/>
        <end position="331"/>
    </location>
</feature>
<dbReference type="GO" id="GO:0006310">
    <property type="term" value="P:DNA recombination"/>
    <property type="evidence" value="ECO:0007669"/>
    <property type="project" value="UniProtKB-KW"/>
</dbReference>
<keyword evidence="1" id="KW-0229">DNA integration</keyword>
<dbReference type="PANTHER" id="PTHR30349:SF94">
    <property type="entry name" value="INTEGRASE_RECOMBINASE HI_1414-RELATED"/>
    <property type="match status" value="1"/>
</dbReference>
<dbReference type="InterPro" id="IPR011010">
    <property type="entry name" value="DNA_brk_join_enz"/>
</dbReference>
<dbReference type="InterPro" id="IPR002104">
    <property type="entry name" value="Integrase_catalytic"/>
</dbReference>
<dbReference type="GO" id="GO:0015074">
    <property type="term" value="P:DNA integration"/>
    <property type="evidence" value="ECO:0007669"/>
    <property type="project" value="UniProtKB-KW"/>
</dbReference>
<evidence type="ECO:0000313" key="6">
    <source>
        <dbReference type="Proteomes" id="UP000074561"/>
    </source>
</evidence>
<dbReference type="OrthoDB" id="662444at2"/>
<organism evidence="5 6">
    <name type="scientific">Collimonas pratensis</name>
    <dbReference type="NCBI Taxonomy" id="279113"/>
    <lineage>
        <taxon>Bacteria</taxon>
        <taxon>Pseudomonadati</taxon>
        <taxon>Pseudomonadota</taxon>
        <taxon>Betaproteobacteria</taxon>
        <taxon>Burkholderiales</taxon>
        <taxon>Oxalobacteraceae</taxon>
        <taxon>Collimonas</taxon>
    </lineage>
</organism>
<evidence type="ECO:0000256" key="2">
    <source>
        <dbReference type="ARBA" id="ARBA00023125"/>
    </source>
</evidence>
<dbReference type="PANTHER" id="PTHR30349">
    <property type="entry name" value="PHAGE INTEGRASE-RELATED"/>
    <property type="match status" value="1"/>
</dbReference>
<dbReference type="InterPro" id="IPR010998">
    <property type="entry name" value="Integrase_recombinase_N"/>
</dbReference>
<protein>
    <submittedName>
        <fullName evidence="5">Phage integrase family protein</fullName>
    </submittedName>
</protein>
<reference evidence="5 6" key="1">
    <citation type="submission" date="2015-11" db="EMBL/GenBank/DDBJ databases">
        <title>Exploring the genomic traits of fungus-feeding bacterial genus Collimonas.</title>
        <authorList>
            <person name="Song C."/>
            <person name="Schmidt R."/>
            <person name="de Jager V."/>
            <person name="Krzyzanowska D."/>
            <person name="Jongedijk E."/>
            <person name="Cankar K."/>
            <person name="Beekwilder J."/>
            <person name="van Veen A."/>
            <person name="de Boer W."/>
            <person name="van Veen J.A."/>
            <person name="Garbeva P."/>
        </authorList>
    </citation>
    <scope>NUCLEOTIDE SEQUENCE [LARGE SCALE GENOMIC DNA]</scope>
    <source>
        <strain evidence="5 6">Ter91</strain>
    </source>
</reference>
<dbReference type="RefSeq" id="WP_061942739.1">
    <property type="nucleotide sequence ID" value="NZ_CP013234.1"/>
</dbReference>
<keyword evidence="3" id="KW-0233">DNA recombination</keyword>
<sequence length="331" mass="37012">MASIVKCAGGWRVQIAIKGKRESGTYATKAQAQAWAAMRETEIRTEAATGMVVGKTCRDAFERYEKEVSRTKRGFRWEALRLSGMTKTVVGKTIFGDVKLNELTSDFLGQWRDSRLKTVTGSTVNRDLNLLSHVFTTAQREWGWMGDSPTKGVHRPKNPAPRDRRISADEIDRLCLALGFDDEPVRSKNQAVAVAFLFAIETAMRAGEICALRPENISGRVAILPMTKNGTKRDVPLSTRAIELLSFLPTPQEGEPLFGLTSASLDALFRKARGKSLVEGMTFHDTRHEAITRLAKKLNVLELARMVGHRDLRMLQIYYNETAEKLAELLD</sequence>
<keyword evidence="2" id="KW-0238">DNA-binding</keyword>
<dbReference type="PATRIC" id="fig|279113.9.peg.3974"/>
<dbReference type="Gene3D" id="1.10.443.10">
    <property type="entry name" value="Intergrase catalytic core"/>
    <property type="match status" value="1"/>
</dbReference>
<dbReference type="STRING" id="279113.CPter91_4007"/>
<dbReference type="InterPro" id="IPR013762">
    <property type="entry name" value="Integrase-like_cat_sf"/>
</dbReference>
<evidence type="ECO:0000256" key="3">
    <source>
        <dbReference type="ARBA" id="ARBA00023172"/>
    </source>
</evidence>
<name>A0A127Q8K3_9BURK</name>
<accession>A0A127Q8K3</accession>
<dbReference type="Proteomes" id="UP000074561">
    <property type="component" value="Chromosome"/>
</dbReference>
<dbReference type="SUPFAM" id="SSF56349">
    <property type="entry name" value="DNA breaking-rejoining enzymes"/>
    <property type="match status" value="1"/>
</dbReference>
<dbReference type="GO" id="GO:0003677">
    <property type="term" value="F:DNA binding"/>
    <property type="evidence" value="ECO:0007669"/>
    <property type="project" value="UniProtKB-KW"/>
</dbReference>
<proteinExistence type="predicted"/>
<dbReference type="KEGG" id="cpra:CPter91_4007"/>
<dbReference type="InterPro" id="IPR050090">
    <property type="entry name" value="Tyrosine_recombinase_XerCD"/>
</dbReference>
<dbReference type="PROSITE" id="PS51898">
    <property type="entry name" value="TYR_RECOMBINASE"/>
    <property type="match status" value="1"/>
</dbReference>
<evidence type="ECO:0000259" key="4">
    <source>
        <dbReference type="PROSITE" id="PS51898"/>
    </source>
</evidence>